<evidence type="ECO:0000313" key="2">
    <source>
        <dbReference type="Proteomes" id="UP000215633"/>
    </source>
</evidence>
<comment type="caution">
    <text evidence="1">The sequence shown here is derived from an EMBL/GenBank/DDBJ whole genome shotgun (WGS) entry which is preliminary data.</text>
</comment>
<dbReference type="Gene3D" id="1.20.1260.10">
    <property type="match status" value="1"/>
</dbReference>
<dbReference type="Proteomes" id="UP000215633">
    <property type="component" value="Unassembled WGS sequence"/>
</dbReference>
<dbReference type="InterPro" id="IPR012347">
    <property type="entry name" value="Ferritin-like"/>
</dbReference>
<accession>A0A261VZ15</accession>
<name>A0A261VZ15_9BORD</name>
<evidence type="ECO:0008006" key="3">
    <source>
        <dbReference type="Google" id="ProtNLM"/>
    </source>
</evidence>
<dbReference type="EMBL" id="NEVT01000003">
    <property type="protein sequence ID" value="OZI79358.1"/>
    <property type="molecule type" value="Genomic_DNA"/>
</dbReference>
<sequence length="207" mass="22727">MAKTASIKPNQVEDLLYQALETEMGGVQVYQAAIGCAINDDLKEEWQGYLEETTTHRQVLLTVFEQLGLDPDADVPSRAVVAHHGKSLVKAIELAKTQGDPAAAQIVAAECVVLAETKDHLNWELIGLLAEKMNGTTAKVLKQAFDAVEKDEDHHLYHTKGWTRELWIEALGMPAVLPPPEEVKKVETAIGASRAEQARDSMLGKKH</sequence>
<gene>
    <name evidence="1" type="ORF">CAL24_05345</name>
</gene>
<dbReference type="AlphaFoldDB" id="A0A261VZ15"/>
<dbReference type="SUPFAM" id="SSF47240">
    <property type="entry name" value="Ferritin-like"/>
    <property type="match status" value="1"/>
</dbReference>
<proteinExistence type="predicted"/>
<reference evidence="2" key="1">
    <citation type="submission" date="2017-05" db="EMBL/GenBank/DDBJ databases">
        <title>Complete and WGS of Bordetella genogroups.</title>
        <authorList>
            <person name="Spilker T."/>
            <person name="Lipuma J."/>
        </authorList>
    </citation>
    <scope>NUCLEOTIDE SEQUENCE [LARGE SCALE GENOMIC DNA]</scope>
    <source>
        <strain evidence="2">AU8256</strain>
    </source>
</reference>
<protein>
    <recommendedName>
        <fullName evidence="3">Ferritin-like domain-containing protein</fullName>
    </recommendedName>
</protein>
<dbReference type="RefSeq" id="WP_028356486.1">
    <property type="nucleotide sequence ID" value="NZ_NEVT01000003.1"/>
</dbReference>
<evidence type="ECO:0000313" key="1">
    <source>
        <dbReference type="EMBL" id="OZI79358.1"/>
    </source>
</evidence>
<organism evidence="1 2">
    <name type="scientific">Bordetella genomosp. 2</name>
    <dbReference type="NCBI Taxonomy" id="1983456"/>
    <lineage>
        <taxon>Bacteria</taxon>
        <taxon>Pseudomonadati</taxon>
        <taxon>Pseudomonadota</taxon>
        <taxon>Betaproteobacteria</taxon>
        <taxon>Burkholderiales</taxon>
        <taxon>Alcaligenaceae</taxon>
        <taxon>Bordetella</taxon>
    </lineage>
</organism>
<keyword evidence="2" id="KW-1185">Reference proteome</keyword>
<dbReference type="InterPro" id="IPR009078">
    <property type="entry name" value="Ferritin-like_SF"/>
</dbReference>